<feature type="transmembrane region" description="Helical" evidence="1">
    <location>
        <begin position="6"/>
        <end position="23"/>
    </location>
</feature>
<evidence type="ECO:0000313" key="2">
    <source>
        <dbReference type="EMBL" id="XBH05285.1"/>
    </source>
</evidence>
<accession>A0AAU7CJS0</accession>
<keyword evidence="1" id="KW-0472">Membrane</keyword>
<name>A0AAU7CJS0_9BACT</name>
<reference evidence="2" key="1">
    <citation type="submission" date="2024-05" db="EMBL/GenBank/DDBJ databases">
        <title>Planctomycetes of the genus Singulisphaera possess chitinolytic capabilities.</title>
        <authorList>
            <person name="Ivanova A."/>
        </authorList>
    </citation>
    <scope>NUCLEOTIDE SEQUENCE</scope>
    <source>
        <strain evidence="2">Ch08T</strain>
    </source>
</reference>
<dbReference type="RefSeq" id="WP_406698097.1">
    <property type="nucleotide sequence ID" value="NZ_CP155447.1"/>
</dbReference>
<keyword evidence="1" id="KW-0812">Transmembrane</keyword>
<dbReference type="AlphaFoldDB" id="A0AAU7CJS0"/>
<proteinExistence type="predicted"/>
<protein>
    <submittedName>
        <fullName evidence="2">Uncharacterized protein</fullName>
    </submittedName>
</protein>
<feature type="transmembrane region" description="Helical" evidence="1">
    <location>
        <begin position="30"/>
        <end position="48"/>
    </location>
</feature>
<sequence length="71" mass="7659">MLENVFGAIWSVVTLPFRLVVWVVETLGRLSGLAFGFVLMVVGVALWAGPLYLIGIPLFVVGLVLTLRCVG</sequence>
<evidence type="ECO:0000256" key="1">
    <source>
        <dbReference type="SAM" id="Phobius"/>
    </source>
</evidence>
<keyword evidence="1" id="KW-1133">Transmembrane helix</keyword>
<organism evidence="2">
    <name type="scientific">Singulisphaera sp. Ch08</name>
    <dbReference type="NCBI Taxonomy" id="3120278"/>
    <lineage>
        <taxon>Bacteria</taxon>
        <taxon>Pseudomonadati</taxon>
        <taxon>Planctomycetota</taxon>
        <taxon>Planctomycetia</taxon>
        <taxon>Isosphaerales</taxon>
        <taxon>Isosphaeraceae</taxon>
        <taxon>Singulisphaera</taxon>
    </lineage>
</organism>
<gene>
    <name evidence="2" type="ORF">V5E97_04490</name>
</gene>
<dbReference type="EMBL" id="CP155447">
    <property type="protein sequence ID" value="XBH05285.1"/>
    <property type="molecule type" value="Genomic_DNA"/>
</dbReference>